<reference evidence="1 2" key="1">
    <citation type="submission" date="2016-07" db="EMBL/GenBank/DDBJ databases">
        <title>Pervasive Adenine N6-methylation of Active Genes in Fungi.</title>
        <authorList>
            <consortium name="DOE Joint Genome Institute"/>
            <person name="Mondo S.J."/>
            <person name="Dannebaum R.O."/>
            <person name="Kuo R.C."/>
            <person name="Labutti K."/>
            <person name="Haridas S."/>
            <person name="Kuo A."/>
            <person name="Salamov A."/>
            <person name="Ahrendt S.R."/>
            <person name="Lipzen A."/>
            <person name="Sullivan W."/>
            <person name="Andreopoulos W.B."/>
            <person name="Clum A."/>
            <person name="Lindquist E."/>
            <person name="Daum C."/>
            <person name="Ramamoorthy G.K."/>
            <person name="Gryganskyi A."/>
            <person name="Culley D."/>
            <person name="Magnuson J.K."/>
            <person name="James T.Y."/>
            <person name="O'Malley M.A."/>
            <person name="Stajich J.E."/>
            <person name="Spatafora J.W."/>
            <person name="Visel A."/>
            <person name="Grigoriev I.V."/>
        </authorList>
    </citation>
    <scope>NUCLEOTIDE SEQUENCE [LARGE SCALE GENOMIC DNA]</scope>
    <source>
        <strain evidence="1 2">JEL800</strain>
    </source>
</reference>
<organism evidence="1 2">
    <name type="scientific">Rhizoclosmatium globosum</name>
    <dbReference type="NCBI Taxonomy" id="329046"/>
    <lineage>
        <taxon>Eukaryota</taxon>
        <taxon>Fungi</taxon>
        <taxon>Fungi incertae sedis</taxon>
        <taxon>Chytridiomycota</taxon>
        <taxon>Chytridiomycota incertae sedis</taxon>
        <taxon>Chytridiomycetes</taxon>
        <taxon>Chytridiales</taxon>
        <taxon>Chytriomycetaceae</taxon>
        <taxon>Rhizoclosmatium</taxon>
    </lineage>
</organism>
<gene>
    <name evidence="1" type="ORF">BCR33DRAFT_784685</name>
</gene>
<sequence>MAADVSLSYATWDDSLHVCLYVQNSSTGFGYNGADIFSDTFATLTALTVACLRMNLNSKYIQTMIFRTVLRSAFVVAASCWVLYTDSNETENIWYYITWNTQTYVLLRMANLDVLLNSAQIQPK</sequence>
<proteinExistence type="predicted"/>
<accession>A0A1Y2CEQ9</accession>
<comment type="caution">
    <text evidence="1">The sequence shown here is derived from an EMBL/GenBank/DDBJ whole genome shotgun (WGS) entry which is preliminary data.</text>
</comment>
<name>A0A1Y2CEQ9_9FUNG</name>
<dbReference type="AlphaFoldDB" id="A0A1Y2CEQ9"/>
<dbReference type="EMBL" id="MCGO01000020">
    <property type="protein sequence ID" value="ORY45294.1"/>
    <property type="molecule type" value="Genomic_DNA"/>
</dbReference>
<evidence type="ECO:0000313" key="2">
    <source>
        <dbReference type="Proteomes" id="UP000193642"/>
    </source>
</evidence>
<evidence type="ECO:0000313" key="1">
    <source>
        <dbReference type="EMBL" id="ORY45294.1"/>
    </source>
</evidence>
<protein>
    <submittedName>
        <fullName evidence="1">Uncharacterized protein</fullName>
    </submittedName>
</protein>
<keyword evidence="2" id="KW-1185">Reference proteome</keyword>
<dbReference type="Proteomes" id="UP000193642">
    <property type="component" value="Unassembled WGS sequence"/>
</dbReference>